<protein>
    <submittedName>
        <fullName evidence="1">Uncharacterized protein</fullName>
    </submittedName>
</protein>
<reference evidence="1 2" key="1">
    <citation type="submission" date="2018-12" db="EMBL/GenBank/DDBJ databases">
        <authorList>
            <person name="Shneider M.M."/>
            <person name="Kabilov M.R."/>
            <person name="Miroshnikov K.A."/>
        </authorList>
    </citation>
    <scope>NUCLEOTIDE SEQUENCE [LARGE SCALE GENOMIC DNA]</scope>
</reference>
<evidence type="ECO:0000313" key="1">
    <source>
        <dbReference type="EMBL" id="AZV02075.1"/>
    </source>
</evidence>
<accession>A0A679A2K5</accession>
<sequence>MLHFYYDAKKGNIFLVVDNDSMCAEFDGEVILSLYGSLEKFKQCTQLSHQTLDGLICQPFCNPADLQEF</sequence>
<dbReference type="Proteomes" id="UP000430872">
    <property type="component" value="Segment"/>
</dbReference>
<dbReference type="EMBL" id="MK290737">
    <property type="protein sequence ID" value="AZV02075.1"/>
    <property type="molecule type" value="Genomic_DNA"/>
</dbReference>
<evidence type="ECO:0000313" key="2">
    <source>
        <dbReference type="Proteomes" id="UP000430872"/>
    </source>
</evidence>
<proteinExistence type="predicted"/>
<gene>
    <name evidence="1" type="ORF">Arno162_35</name>
</gene>
<name>A0A679A2K5_9CAUD</name>
<keyword evidence="2" id="KW-1185">Reference proteome</keyword>
<organism evidence="1 2">
    <name type="scientific">Pectobacterium phage Arno162</name>
    <dbReference type="NCBI Taxonomy" id="2500577"/>
    <lineage>
        <taxon>Viruses</taxon>
        <taxon>Duplodnaviria</taxon>
        <taxon>Heunggongvirae</taxon>
        <taxon>Uroviricota</taxon>
        <taxon>Caudoviricetes</taxon>
        <taxon>Andersonviridae</taxon>
        <taxon>Andersonviridae incertae sedis</taxon>
        <taxon>Arnovirus</taxon>
        <taxon>Arnovirus arno162</taxon>
    </lineage>
</organism>